<protein>
    <recommendedName>
        <fullName evidence="1">DOMON domain-containing protein</fullName>
    </recommendedName>
</protein>
<dbReference type="Proteomes" id="UP000241769">
    <property type="component" value="Unassembled WGS sequence"/>
</dbReference>
<name>A0A2P6NVU6_9EUKA</name>
<gene>
    <name evidence="2" type="ORF">PROFUN_04176</name>
</gene>
<dbReference type="PANTHER" id="PTHR16525:SF0">
    <property type="entry name" value="PROTEIN C12ORF4"/>
    <property type="match status" value="1"/>
</dbReference>
<reference evidence="2 3" key="1">
    <citation type="journal article" date="2018" name="Genome Biol. Evol.">
        <title>Multiple Roots of Fruiting Body Formation in Amoebozoa.</title>
        <authorList>
            <person name="Hillmann F."/>
            <person name="Forbes G."/>
            <person name="Novohradska S."/>
            <person name="Ferling I."/>
            <person name="Riege K."/>
            <person name="Groth M."/>
            <person name="Westermann M."/>
            <person name="Marz M."/>
            <person name="Spaller T."/>
            <person name="Winckler T."/>
            <person name="Schaap P."/>
            <person name="Glockner G."/>
        </authorList>
    </citation>
    <scope>NUCLEOTIDE SEQUENCE [LARGE SCALE GENOMIC DNA]</scope>
    <source>
        <strain evidence="2 3">Jena</strain>
    </source>
</reference>
<dbReference type="InterPro" id="IPR005018">
    <property type="entry name" value="DOMON_domain"/>
</dbReference>
<organism evidence="2 3">
    <name type="scientific">Planoprotostelium fungivorum</name>
    <dbReference type="NCBI Taxonomy" id="1890364"/>
    <lineage>
        <taxon>Eukaryota</taxon>
        <taxon>Amoebozoa</taxon>
        <taxon>Evosea</taxon>
        <taxon>Variosea</taxon>
        <taxon>Cavosteliida</taxon>
        <taxon>Cavosteliaceae</taxon>
        <taxon>Planoprotostelium</taxon>
    </lineage>
</organism>
<dbReference type="STRING" id="1890364.A0A2P6NVU6"/>
<dbReference type="InParanoid" id="A0A2P6NVU6"/>
<evidence type="ECO:0000313" key="3">
    <source>
        <dbReference type="Proteomes" id="UP000241769"/>
    </source>
</evidence>
<keyword evidence="3" id="KW-1185">Reference proteome</keyword>
<feature type="domain" description="DOMON" evidence="1">
    <location>
        <begin position="906"/>
        <end position="1017"/>
    </location>
</feature>
<sequence>MEWLLWSVPQAANIRFQANIGSKLLFLDVEFKKGDNAEAIMLKIFEKEGFPEELRTSMLSSLHSMLLFELQEAAEESLAVQDKSQVIHKIPQLKEELTGPVTFSTAYQFLISLTNPTVQDTLRQLEISYIKAILELQERAEHALSILRSRQSDEMDKASTRVTDPTKISMIVAKHVEDVEKMERKWNEESEELRRRQRHEYHEFVINFHHIESQRLLTEGERETLMSLINHPNGFLSSQPSTQTLAAENSPTTASKNNRVGTMDAKISKMLSSSTLSQISKPRSLIGGLLRKKQQPQMPTVRSADVAIPTALVSALPEGVMREISETFMITCSPLLYSLRVTCQPLLEVARASVSIASEDSIIPPLLAPLGSSVYGQSLSAIILLVDRELQYKTKNGREFIRLVNATTDFHFSSFDEQLSTALKALPNGKKNLVEGDYFVTRHSNLGGINVVFHLITETKKNFVDLPPLVPEEGLLRSLSSIFSLSMRYDIEVLLMPFLLLEPQTLHEEQMITPESIIFERAQVVLKLFATMLEENLTEDFKSLVLTLPSSKHSEGLQKAAKQAIQRTLINEPVACRLGVRKQRLVKTEARVRLIFTFSSNMRAAVFVCLLLVSLSAASFKRTYSKSQNLNGNNIVLNWNTNATHIQFGLATTYTGGWTAFGLNSDGQMSPGTDVYAVSASTLGDYTITASHSNPAWDSVQNIFEVSINVSGNTLYAEFSRPLTASSPDVSITNSAQTVIWSFNPSTATAANSNLSGGHQNGGHSNSASPTQINFLAAPATTATQTTASGPVTTSGSSRLALSVFVIFVITALFFKAKIVTSSREGWIEAADLYFTFTPEYYHTCDFRPSTLCPDVTFQKRQSLNLLIFTFSSNMRAAVFVCLLLVSLSAADFQRTYSNSQNLNGNNIVLNWNTNATHIQFGLATTYTGGWTAFGLNSDGQMSPGTDVYAVSADTIGDYTIDAEHSNPSWDSAQNIFEISLNVTGDTLYAEFSRPLTASSPDLTIADTQQTIIWAFNPNTPLSANNNIPVGHQNGGHSNSASPTQINFLAVPTTSSTFTTSTSSTSTPSTSIPSTQSPITITNNFTTSGSPRSMVVSLSLFSFIFSLLW</sequence>
<dbReference type="InterPro" id="IPR045266">
    <property type="entry name" value="DOH_DOMON"/>
</dbReference>
<dbReference type="AlphaFoldDB" id="A0A2P6NVU6"/>
<feature type="domain" description="DOMON" evidence="1">
    <location>
        <begin position="633"/>
        <end position="744"/>
    </location>
</feature>
<dbReference type="EMBL" id="MDYQ01000014">
    <property type="protein sequence ID" value="PRP88085.1"/>
    <property type="molecule type" value="Genomic_DNA"/>
</dbReference>
<dbReference type="InterPro" id="IPR019311">
    <property type="entry name" value="Fy-3"/>
</dbReference>
<dbReference type="Pfam" id="PF03351">
    <property type="entry name" value="DOMON"/>
    <property type="match status" value="2"/>
</dbReference>
<evidence type="ECO:0000313" key="2">
    <source>
        <dbReference type="EMBL" id="PRP88085.1"/>
    </source>
</evidence>
<evidence type="ECO:0000259" key="1">
    <source>
        <dbReference type="PROSITE" id="PS50836"/>
    </source>
</evidence>
<dbReference type="OrthoDB" id="415359at2759"/>
<dbReference type="SMART" id="SM00664">
    <property type="entry name" value="DoH"/>
    <property type="match status" value="2"/>
</dbReference>
<dbReference type="PANTHER" id="PTHR16525">
    <property type="entry name" value="PROTEIN C12ORF4"/>
    <property type="match status" value="1"/>
</dbReference>
<dbReference type="GO" id="GO:0005737">
    <property type="term" value="C:cytoplasm"/>
    <property type="evidence" value="ECO:0007669"/>
    <property type="project" value="TreeGrafter"/>
</dbReference>
<accession>A0A2P6NVU6</accession>
<comment type="caution">
    <text evidence="2">The sequence shown here is derived from an EMBL/GenBank/DDBJ whole genome shotgun (WGS) entry which is preliminary data.</text>
</comment>
<dbReference type="CDD" id="cd09631">
    <property type="entry name" value="DOMON_DOH"/>
    <property type="match status" value="2"/>
</dbReference>
<dbReference type="Pfam" id="PF10154">
    <property type="entry name" value="Fy-3"/>
    <property type="match status" value="2"/>
</dbReference>
<dbReference type="PROSITE" id="PS50836">
    <property type="entry name" value="DOMON"/>
    <property type="match status" value="2"/>
</dbReference>
<proteinExistence type="predicted"/>